<name>A0A517Q1N3_9PLAN</name>
<gene>
    <name evidence="2" type="ORF">Enr10x_08370</name>
</gene>
<dbReference type="EMBL" id="CP037421">
    <property type="protein sequence ID" value="QDT25540.1"/>
    <property type="molecule type" value="Genomic_DNA"/>
</dbReference>
<keyword evidence="3" id="KW-1185">Reference proteome</keyword>
<sequence length="234" mass="26635">MKFSDIPFPDAPDGSRDPELWMLLTQYEFVRWLPDDWPDEYREITSRLKQETDRLTAAALEESEPLFRSRAACFLMALCRESRLDLILKFLDDEHEFVREQVARHLVSIRNPQLEGRLVELATLDAAADVRCAACRGLGGQEPLSVIPTLIHILDQDHESGENGWSVSSCAADALDEMLGTEWMARRQEGVCSLPEGSPNPAAVREQALFYLQELQERQPDEKKSDRQSDSETD</sequence>
<dbReference type="InterPro" id="IPR016024">
    <property type="entry name" value="ARM-type_fold"/>
</dbReference>
<dbReference type="SUPFAM" id="SSF48371">
    <property type="entry name" value="ARM repeat"/>
    <property type="match status" value="1"/>
</dbReference>
<feature type="region of interest" description="Disordered" evidence="1">
    <location>
        <begin position="214"/>
        <end position="234"/>
    </location>
</feature>
<evidence type="ECO:0000256" key="1">
    <source>
        <dbReference type="SAM" id="MobiDB-lite"/>
    </source>
</evidence>
<reference evidence="2 3" key="1">
    <citation type="submission" date="2019-03" db="EMBL/GenBank/DDBJ databases">
        <title>Deep-cultivation of Planctomycetes and their phenomic and genomic characterization uncovers novel biology.</title>
        <authorList>
            <person name="Wiegand S."/>
            <person name="Jogler M."/>
            <person name="Boedeker C."/>
            <person name="Pinto D."/>
            <person name="Vollmers J."/>
            <person name="Rivas-Marin E."/>
            <person name="Kohn T."/>
            <person name="Peeters S.H."/>
            <person name="Heuer A."/>
            <person name="Rast P."/>
            <person name="Oberbeckmann S."/>
            <person name="Bunk B."/>
            <person name="Jeske O."/>
            <person name="Meyerdierks A."/>
            <person name="Storesund J.E."/>
            <person name="Kallscheuer N."/>
            <person name="Luecker S."/>
            <person name="Lage O.M."/>
            <person name="Pohl T."/>
            <person name="Merkel B.J."/>
            <person name="Hornburger P."/>
            <person name="Mueller R.-W."/>
            <person name="Bruemmer F."/>
            <person name="Labrenz M."/>
            <person name="Spormann A.M."/>
            <person name="Op den Camp H."/>
            <person name="Overmann J."/>
            <person name="Amann R."/>
            <person name="Jetten M.S.M."/>
            <person name="Mascher T."/>
            <person name="Medema M.H."/>
            <person name="Devos D.P."/>
            <person name="Kaster A.-K."/>
            <person name="Ovreas L."/>
            <person name="Rohde M."/>
            <person name="Galperin M.Y."/>
            <person name="Jogler C."/>
        </authorList>
    </citation>
    <scope>NUCLEOTIDE SEQUENCE [LARGE SCALE GENOMIC DNA]</scope>
    <source>
        <strain evidence="2 3">Enr10</strain>
    </source>
</reference>
<accession>A0A517Q1N3</accession>
<protein>
    <recommendedName>
        <fullName evidence="4">HEAT repeat protein</fullName>
    </recommendedName>
</protein>
<dbReference type="Proteomes" id="UP000315647">
    <property type="component" value="Chromosome"/>
</dbReference>
<proteinExistence type="predicted"/>
<dbReference type="AlphaFoldDB" id="A0A517Q1N3"/>
<organism evidence="2 3">
    <name type="scientific">Gimesia panareensis</name>
    <dbReference type="NCBI Taxonomy" id="2527978"/>
    <lineage>
        <taxon>Bacteria</taxon>
        <taxon>Pseudomonadati</taxon>
        <taxon>Planctomycetota</taxon>
        <taxon>Planctomycetia</taxon>
        <taxon>Planctomycetales</taxon>
        <taxon>Planctomycetaceae</taxon>
        <taxon>Gimesia</taxon>
    </lineage>
</organism>
<feature type="compositionally biased region" description="Basic and acidic residues" evidence="1">
    <location>
        <begin position="215"/>
        <end position="234"/>
    </location>
</feature>
<dbReference type="Gene3D" id="1.25.10.10">
    <property type="entry name" value="Leucine-rich Repeat Variant"/>
    <property type="match status" value="1"/>
</dbReference>
<evidence type="ECO:0000313" key="2">
    <source>
        <dbReference type="EMBL" id="QDT25540.1"/>
    </source>
</evidence>
<evidence type="ECO:0008006" key="4">
    <source>
        <dbReference type="Google" id="ProtNLM"/>
    </source>
</evidence>
<dbReference type="RefSeq" id="WP_145448209.1">
    <property type="nucleotide sequence ID" value="NZ_CP037421.1"/>
</dbReference>
<dbReference type="InterPro" id="IPR011989">
    <property type="entry name" value="ARM-like"/>
</dbReference>
<evidence type="ECO:0000313" key="3">
    <source>
        <dbReference type="Proteomes" id="UP000315647"/>
    </source>
</evidence>